<dbReference type="EMBL" id="VDGI01000002">
    <property type="protein sequence ID" value="TQR21235.1"/>
    <property type="molecule type" value="Genomic_DNA"/>
</dbReference>
<evidence type="ECO:0000256" key="1">
    <source>
        <dbReference type="SAM" id="Phobius"/>
    </source>
</evidence>
<feature type="transmembrane region" description="Helical" evidence="1">
    <location>
        <begin position="182"/>
        <end position="207"/>
    </location>
</feature>
<keyword evidence="1" id="KW-0812">Transmembrane</keyword>
<keyword evidence="3" id="KW-1185">Reference proteome</keyword>
<proteinExistence type="predicted"/>
<feature type="transmembrane region" description="Helical" evidence="1">
    <location>
        <begin position="50"/>
        <end position="67"/>
    </location>
</feature>
<dbReference type="RefSeq" id="WP_142641126.1">
    <property type="nucleotide sequence ID" value="NZ_VDGI01000002.1"/>
</dbReference>
<gene>
    <name evidence="2" type="ORF">FG384_03235</name>
</gene>
<feature type="transmembrane region" description="Helical" evidence="1">
    <location>
        <begin position="79"/>
        <end position="105"/>
    </location>
</feature>
<keyword evidence="1" id="KW-0472">Membrane</keyword>
<dbReference type="AlphaFoldDB" id="A0A544TUX5"/>
<accession>A0A544TUX5</accession>
<protein>
    <submittedName>
        <fullName evidence="2">Uncharacterized protein</fullName>
    </submittedName>
</protein>
<keyword evidence="1" id="KW-1133">Transmembrane helix</keyword>
<comment type="caution">
    <text evidence="2">The sequence shown here is derived from an EMBL/GenBank/DDBJ whole genome shotgun (WGS) entry which is preliminary data.</text>
</comment>
<reference evidence="2 3" key="1">
    <citation type="submission" date="2019-06" db="EMBL/GenBank/DDBJ databases">
        <title>Psychrobacillus vulpis sp. nov., a new species isolated from feces of a red fox that inhabits in The Tablas de Daimiel Natural Park, Albacete, Spain.</title>
        <authorList>
            <person name="Rodriguez M."/>
            <person name="Reina J.C."/>
            <person name="Bejar V."/>
            <person name="Llamas I."/>
        </authorList>
    </citation>
    <scope>NUCLEOTIDE SEQUENCE [LARGE SCALE GENOMIC DNA]</scope>
    <source>
        <strain evidence="2 3">Z8</strain>
    </source>
</reference>
<sequence length="269" mass="31273">MGKNLVRNSIFMYFSNVTRISLFGKLNSWQFIILFLTAIFPLIVYTKYQLWFYLIFISLFISAFLSIREKRSSGEFKKVYGFSLLYVGAVSIQFLVLIVFGLGLAFGNSLTSFNYPIIVLITIIAIIYIFFIVGFLLYFLNYIFLMILKLIFPNQLTKMENEEWLSLREISGYMTLETQISYLLITILHLLIYLSGVFYIMMCLLIYDNTINTNVYFVDLVKWAVDNNVVSFGNTLGIISIVLTLISITYPAQIKLYFKAVETRRESTK</sequence>
<name>A0A544TUX5_9BACI</name>
<feature type="transmembrane region" description="Helical" evidence="1">
    <location>
        <begin position="117"/>
        <end position="140"/>
    </location>
</feature>
<dbReference type="Proteomes" id="UP000316626">
    <property type="component" value="Unassembled WGS sequence"/>
</dbReference>
<organism evidence="2 3">
    <name type="scientific">Psychrobacillus vulpis</name>
    <dbReference type="NCBI Taxonomy" id="2325572"/>
    <lineage>
        <taxon>Bacteria</taxon>
        <taxon>Bacillati</taxon>
        <taxon>Bacillota</taxon>
        <taxon>Bacilli</taxon>
        <taxon>Bacillales</taxon>
        <taxon>Bacillaceae</taxon>
        <taxon>Psychrobacillus</taxon>
    </lineage>
</organism>
<feature type="transmembrane region" description="Helical" evidence="1">
    <location>
        <begin position="229"/>
        <end position="250"/>
    </location>
</feature>
<evidence type="ECO:0000313" key="2">
    <source>
        <dbReference type="EMBL" id="TQR21235.1"/>
    </source>
</evidence>
<feature type="transmembrane region" description="Helical" evidence="1">
    <location>
        <begin position="20"/>
        <end position="44"/>
    </location>
</feature>
<evidence type="ECO:0000313" key="3">
    <source>
        <dbReference type="Proteomes" id="UP000316626"/>
    </source>
</evidence>